<dbReference type="InterPro" id="IPR038718">
    <property type="entry name" value="SNF2-like_sf"/>
</dbReference>
<accession>A0A024UTG2</accession>
<evidence type="ECO:0000259" key="11">
    <source>
        <dbReference type="PROSITE" id="PS50089"/>
    </source>
</evidence>
<dbReference type="Pfam" id="PF00176">
    <property type="entry name" value="SNF2-rel_dom"/>
    <property type="match status" value="1"/>
</dbReference>
<dbReference type="PROSITE" id="PS01358">
    <property type="entry name" value="ZF_RANBP2_1"/>
    <property type="match status" value="1"/>
</dbReference>
<dbReference type="InterPro" id="IPR027417">
    <property type="entry name" value="P-loop_NTPase"/>
</dbReference>
<dbReference type="InterPro" id="IPR001876">
    <property type="entry name" value="Znf_RanBP2"/>
</dbReference>
<reference evidence="15" key="1">
    <citation type="submission" date="2013-12" db="EMBL/GenBank/DDBJ databases">
        <title>The Genome Sequence of Aphanomyces invadans NJM9701.</title>
        <authorList>
            <consortium name="The Broad Institute Genomics Platform"/>
            <person name="Russ C."/>
            <person name="Tyler B."/>
            <person name="van West P."/>
            <person name="Dieguez-Uribeondo J."/>
            <person name="Young S.K."/>
            <person name="Zeng Q."/>
            <person name="Gargeya S."/>
            <person name="Fitzgerald M."/>
            <person name="Abouelleil A."/>
            <person name="Alvarado L."/>
            <person name="Chapman S.B."/>
            <person name="Gainer-Dewar J."/>
            <person name="Goldberg J."/>
            <person name="Griggs A."/>
            <person name="Gujja S."/>
            <person name="Hansen M."/>
            <person name="Howarth C."/>
            <person name="Imamovic A."/>
            <person name="Ireland A."/>
            <person name="Larimer J."/>
            <person name="McCowan C."/>
            <person name="Murphy C."/>
            <person name="Pearson M."/>
            <person name="Poon T.W."/>
            <person name="Priest M."/>
            <person name="Roberts A."/>
            <person name="Saif S."/>
            <person name="Shea T."/>
            <person name="Sykes S."/>
            <person name="Wortman J."/>
            <person name="Nusbaum C."/>
            <person name="Birren B."/>
        </authorList>
    </citation>
    <scope>NUCLEOTIDE SEQUENCE [LARGE SCALE GENOMIC DNA]</scope>
    <source>
        <strain evidence="15">NJM9701</strain>
    </source>
</reference>
<keyword evidence="5" id="KW-0378">Hydrolase</keyword>
<evidence type="ECO:0000256" key="2">
    <source>
        <dbReference type="ARBA" id="ARBA00022723"/>
    </source>
</evidence>
<dbReference type="Gene3D" id="3.40.50.10810">
    <property type="entry name" value="Tandem AAA-ATPase domain"/>
    <property type="match status" value="1"/>
</dbReference>
<dbReference type="InterPro" id="IPR001650">
    <property type="entry name" value="Helicase_C-like"/>
</dbReference>
<dbReference type="PROSITE" id="PS51192">
    <property type="entry name" value="HELICASE_ATP_BIND_1"/>
    <property type="match status" value="1"/>
</dbReference>
<keyword evidence="6" id="KW-0347">Helicase</keyword>
<dbReference type="PROSITE" id="PS00518">
    <property type="entry name" value="ZF_RING_1"/>
    <property type="match status" value="1"/>
</dbReference>
<evidence type="ECO:0000256" key="3">
    <source>
        <dbReference type="ARBA" id="ARBA00022741"/>
    </source>
</evidence>
<dbReference type="InterPro" id="IPR049730">
    <property type="entry name" value="SNF2/RAD54-like_C"/>
</dbReference>
<dbReference type="SMART" id="SM00490">
    <property type="entry name" value="HELICc"/>
    <property type="match status" value="1"/>
</dbReference>
<name>A0A024UTG2_9STRA</name>
<dbReference type="InterPro" id="IPR001841">
    <property type="entry name" value="Znf_RING"/>
</dbReference>
<dbReference type="GO" id="GO:0008270">
    <property type="term" value="F:zinc ion binding"/>
    <property type="evidence" value="ECO:0007669"/>
    <property type="project" value="UniProtKB-KW"/>
</dbReference>
<dbReference type="Pfam" id="PF00271">
    <property type="entry name" value="Helicase_C"/>
    <property type="match status" value="1"/>
</dbReference>
<dbReference type="InterPro" id="IPR013083">
    <property type="entry name" value="Znf_RING/FYVE/PHD"/>
</dbReference>
<dbReference type="SMART" id="SM00184">
    <property type="entry name" value="RING"/>
    <property type="match status" value="1"/>
</dbReference>
<dbReference type="CDD" id="cd18793">
    <property type="entry name" value="SF2_C_SNF"/>
    <property type="match status" value="1"/>
</dbReference>
<organism evidence="15">
    <name type="scientific">Aphanomyces invadans</name>
    <dbReference type="NCBI Taxonomy" id="157072"/>
    <lineage>
        <taxon>Eukaryota</taxon>
        <taxon>Sar</taxon>
        <taxon>Stramenopiles</taxon>
        <taxon>Oomycota</taxon>
        <taxon>Saprolegniomycetes</taxon>
        <taxon>Saprolegniales</taxon>
        <taxon>Verrucalvaceae</taxon>
        <taxon>Aphanomyces</taxon>
    </lineage>
</organism>
<dbReference type="SUPFAM" id="SSF57850">
    <property type="entry name" value="RING/U-box"/>
    <property type="match status" value="1"/>
</dbReference>
<evidence type="ECO:0000259" key="13">
    <source>
        <dbReference type="PROSITE" id="PS51192"/>
    </source>
</evidence>
<evidence type="ECO:0000256" key="8">
    <source>
        <dbReference type="ARBA" id="ARBA00022840"/>
    </source>
</evidence>
<gene>
    <name evidence="15" type="ORF">H310_00284</name>
</gene>
<proteinExistence type="predicted"/>
<evidence type="ECO:0000256" key="6">
    <source>
        <dbReference type="ARBA" id="ARBA00022806"/>
    </source>
</evidence>
<dbReference type="SUPFAM" id="SSF52540">
    <property type="entry name" value="P-loop containing nucleoside triphosphate hydrolases"/>
    <property type="match status" value="2"/>
</dbReference>
<dbReference type="CDD" id="cd18008">
    <property type="entry name" value="DEXDc_SHPRH-like"/>
    <property type="match status" value="1"/>
</dbReference>
<dbReference type="VEuPathDB" id="FungiDB:H310_00284"/>
<keyword evidence="2" id="KW-0479">Metal-binding</keyword>
<dbReference type="PANTHER" id="PTHR45626:SF22">
    <property type="entry name" value="DNA REPAIR PROTEIN RAD5"/>
    <property type="match status" value="1"/>
</dbReference>
<dbReference type="GO" id="GO:0005634">
    <property type="term" value="C:nucleus"/>
    <property type="evidence" value="ECO:0007669"/>
    <property type="project" value="TreeGrafter"/>
</dbReference>
<dbReference type="GO" id="GO:0005524">
    <property type="term" value="F:ATP binding"/>
    <property type="evidence" value="ECO:0007669"/>
    <property type="project" value="UniProtKB-KW"/>
</dbReference>
<evidence type="ECO:0000259" key="14">
    <source>
        <dbReference type="PROSITE" id="PS51194"/>
    </source>
</evidence>
<feature type="region of interest" description="Disordered" evidence="10">
    <location>
        <begin position="39"/>
        <end position="58"/>
    </location>
</feature>
<dbReference type="GO" id="GO:0004386">
    <property type="term" value="F:helicase activity"/>
    <property type="evidence" value="ECO:0007669"/>
    <property type="project" value="UniProtKB-KW"/>
</dbReference>
<dbReference type="PROSITE" id="PS50199">
    <property type="entry name" value="ZF_RANBP2_2"/>
    <property type="match status" value="1"/>
</dbReference>
<dbReference type="Gene3D" id="3.30.40.10">
    <property type="entry name" value="Zinc/RING finger domain, C3HC4 (zinc finger)"/>
    <property type="match status" value="1"/>
</dbReference>
<dbReference type="AlphaFoldDB" id="A0A024UTG2"/>
<keyword evidence="4 9" id="KW-0863">Zinc-finger</keyword>
<dbReference type="GeneID" id="20077334"/>
<dbReference type="GO" id="GO:0008094">
    <property type="term" value="F:ATP-dependent activity, acting on DNA"/>
    <property type="evidence" value="ECO:0007669"/>
    <property type="project" value="TreeGrafter"/>
</dbReference>
<evidence type="ECO:0000256" key="7">
    <source>
        <dbReference type="ARBA" id="ARBA00022833"/>
    </source>
</evidence>
<feature type="domain" description="Helicase ATP-binding" evidence="13">
    <location>
        <begin position="392"/>
        <end position="567"/>
    </location>
</feature>
<keyword evidence="8" id="KW-0067">ATP-binding</keyword>
<feature type="domain" description="RING-type" evidence="11">
    <location>
        <begin position="749"/>
        <end position="789"/>
    </location>
</feature>
<sequence length="994" mass="111006">MDWGCVNCSFENNALAQRCEICSSIRPARFQHVAIPAKKRPRVTPTAAKGKKNGGWKPTVAAFQPDERMLARKLSQMRECLGDASVDDEQLKHLLQKNAGSVSFAVASYFDSMAQTQAKAMTNDSQYWINRMCPHDYYLGACAVDAHVTRRDDGALRTGARLHLQMEGVMLRIMTEKGVVLGRIDEAWEGMICPLIQSNLIKVGANVLDAPPHTTVFSRFQLHVHVFAVPILWSMFQVDDGTNASVKEHLFQLMDALHNKRAVAPSSFIKLPGETNDKINSETDVDALYSAAAAIETRYDSAQVHAKLHGITLRSYQDQALQWMLHRELYKDSSSDGKTIGLALRVDAKQATLDEPDIHPLWEKRECTQGHQRHPTPFYINTFERVVSLCIPPPPRPCLGGILADDMGMGKTIMILALVLARTFVYTEDRRSPSTDVGNSVTGKTLVVCPLSLLHQWKHEFETRAPSLSVFMHYDTKQVQTADLTRSDVVLTTYGVLGSEFEKKSGIHDIVWNRIILDEAHSIKNKSTTYFKSSSAIKASHRWCLTGTPIQNSLEDILALLTFLRYEPWNKTEWWNRVVALPYEKGQQCALVRLKAILQPILLRRTKYSRDPVTNELIVQLPPKSIETIRLEFSREERQFYQAVYTKSQGEFYGYVANGTAAASYVAIFALLLRLRQACDHPFLVVGKDTADASLKPAKTNLDSKGQTKEGYFAELATIMQQTKPQEELAYIKNRILEIQEEGLDCQECPVCLDVPTAPVLTPCGHLMCKECVLGFLNAGATACCPVCRADVTPDQLVPIDPPEKLLSSSASTDNAHGMWAGSAKLKQLVSDLKSIEAGRKVVVFSQWTHMLDLVETTLQQHGYSHCRFDGSLKQDDRERVLHRFNSNPDVQVLVISLKAGGVGLNLTAASVVIMMDPWWNPGIEDQAIDRVHRLGQTRDVLVKKYIVEDTVEGMILQLQQRKATLASTVLATSKSGAENDGRLSLADLLKFFA</sequence>
<evidence type="ECO:0000256" key="1">
    <source>
        <dbReference type="ARBA" id="ARBA00017887"/>
    </source>
</evidence>
<dbReference type="RefSeq" id="XP_008861217.1">
    <property type="nucleotide sequence ID" value="XM_008862995.1"/>
</dbReference>
<dbReference type="GO" id="GO:0006281">
    <property type="term" value="P:DNA repair"/>
    <property type="evidence" value="ECO:0007669"/>
    <property type="project" value="TreeGrafter"/>
</dbReference>
<evidence type="ECO:0000256" key="5">
    <source>
        <dbReference type="ARBA" id="ARBA00022801"/>
    </source>
</evidence>
<dbReference type="EMBL" id="KI913952">
    <property type="protein sequence ID" value="ETW09806.1"/>
    <property type="molecule type" value="Genomic_DNA"/>
</dbReference>
<dbReference type="InterPro" id="IPR000330">
    <property type="entry name" value="SNF2_N"/>
</dbReference>
<dbReference type="InterPro" id="IPR017907">
    <property type="entry name" value="Znf_RING_CS"/>
</dbReference>
<keyword evidence="7" id="KW-0862">Zinc</keyword>
<dbReference type="eggNOG" id="KOG1001">
    <property type="taxonomic scope" value="Eukaryota"/>
</dbReference>
<feature type="domain" description="RanBP2-type" evidence="12">
    <location>
        <begin position="1"/>
        <end position="28"/>
    </location>
</feature>
<evidence type="ECO:0000259" key="12">
    <source>
        <dbReference type="PROSITE" id="PS50199"/>
    </source>
</evidence>
<evidence type="ECO:0000313" key="15">
    <source>
        <dbReference type="EMBL" id="ETW09806.1"/>
    </source>
</evidence>
<evidence type="ECO:0000256" key="10">
    <source>
        <dbReference type="SAM" id="MobiDB-lite"/>
    </source>
</evidence>
<feature type="domain" description="Helicase C-terminal" evidence="14">
    <location>
        <begin position="825"/>
        <end position="977"/>
    </location>
</feature>
<dbReference type="SMART" id="SM00487">
    <property type="entry name" value="DEXDc"/>
    <property type="match status" value="1"/>
</dbReference>
<protein>
    <recommendedName>
        <fullName evidence="1">RanBP-type and C3HC4-type zinc finger-containing protein 1</fullName>
    </recommendedName>
</protein>
<dbReference type="Pfam" id="PF13920">
    <property type="entry name" value="zf-C3HC4_3"/>
    <property type="match status" value="1"/>
</dbReference>
<dbReference type="PANTHER" id="PTHR45626">
    <property type="entry name" value="TRANSCRIPTION TERMINATION FACTOR 2-RELATED"/>
    <property type="match status" value="1"/>
</dbReference>
<dbReference type="PROSITE" id="PS50089">
    <property type="entry name" value="ZF_RING_2"/>
    <property type="match status" value="1"/>
</dbReference>
<evidence type="ECO:0000256" key="4">
    <source>
        <dbReference type="ARBA" id="ARBA00022771"/>
    </source>
</evidence>
<dbReference type="InterPro" id="IPR050628">
    <property type="entry name" value="SNF2_RAD54_helicase_TF"/>
</dbReference>
<keyword evidence="3" id="KW-0547">Nucleotide-binding</keyword>
<dbReference type="InterPro" id="IPR014001">
    <property type="entry name" value="Helicase_ATP-bd"/>
</dbReference>
<dbReference type="STRING" id="157072.A0A024UTG2"/>
<dbReference type="PROSITE" id="PS51194">
    <property type="entry name" value="HELICASE_CTER"/>
    <property type="match status" value="1"/>
</dbReference>
<evidence type="ECO:0000256" key="9">
    <source>
        <dbReference type="PROSITE-ProRule" id="PRU00322"/>
    </source>
</evidence>
<dbReference type="OrthoDB" id="448448at2759"/>
<dbReference type="Gene3D" id="3.40.50.300">
    <property type="entry name" value="P-loop containing nucleotide triphosphate hydrolases"/>
    <property type="match status" value="1"/>
</dbReference>
<dbReference type="GO" id="GO:0016787">
    <property type="term" value="F:hydrolase activity"/>
    <property type="evidence" value="ECO:0007669"/>
    <property type="project" value="UniProtKB-KW"/>
</dbReference>